<dbReference type="AlphaFoldDB" id="A0A7Y7U4D6"/>
<dbReference type="RefSeq" id="WP_176906311.1">
    <property type="nucleotide sequence ID" value="NZ_JABKAU010000001.1"/>
</dbReference>
<name>A0A7Y7U4D6_9BACT</name>
<organism evidence="1 2">
    <name type="scientific">Hymenobacter lapidiphilus</name>
    <dbReference type="NCBI Taxonomy" id="2608003"/>
    <lineage>
        <taxon>Bacteria</taxon>
        <taxon>Pseudomonadati</taxon>
        <taxon>Bacteroidota</taxon>
        <taxon>Cytophagia</taxon>
        <taxon>Cytophagales</taxon>
        <taxon>Hymenobacteraceae</taxon>
        <taxon>Hymenobacter</taxon>
    </lineage>
</organism>
<evidence type="ECO:0000313" key="1">
    <source>
        <dbReference type="EMBL" id="NVO29579.1"/>
    </source>
</evidence>
<comment type="caution">
    <text evidence="1">The sequence shown here is derived from an EMBL/GenBank/DDBJ whole genome shotgun (WGS) entry which is preliminary data.</text>
</comment>
<evidence type="ECO:0000313" key="2">
    <source>
        <dbReference type="Proteomes" id="UP000565521"/>
    </source>
</evidence>
<sequence length="142" mass="15934">MPANTSALSITFRSDLDLLIVRWLRDVKKSELQEGYAQVLQAAIQHQAAYWLVDSRRRFKSNPEMVDWLAQEYLPELSPALDNRPIYLACLVGATWQPGNAPATPLAVLAQSSSMASKDEYHVQLFSDEGVATSWLQQMAPK</sequence>
<proteinExistence type="predicted"/>
<dbReference type="EMBL" id="JABKAU010000001">
    <property type="protein sequence ID" value="NVO29579.1"/>
    <property type="molecule type" value="Genomic_DNA"/>
</dbReference>
<dbReference type="Proteomes" id="UP000565521">
    <property type="component" value="Unassembled WGS sequence"/>
</dbReference>
<reference evidence="1 2" key="1">
    <citation type="submission" date="2020-05" db="EMBL/GenBank/DDBJ databases">
        <title>Hymenobacter terrestris sp. nov. and Hymenobacter lapidiphilus sp. nov., isolated from regoliths in Antarctica.</title>
        <authorList>
            <person name="Sedlacek I."/>
            <person name="Pantucek R."/>
            <person name="Zeman M."/>
            <person name="Holochova P."/>
            <person name="Kralova S."/>
            <person name="Stankova E."/>
            <person name="Sedo O."/>
            <person name="Micenkova L."/>
            <person name="Svec P."/>
            <person name="Gupta V."/>
            <person name="Sood U."/>
            <person name="Korpole U.S."/>
            <person name="Lal R."/>
        </authorList>
    </citation>
    <scope>NUCLEOTIDE SEQUENCE [LARGE SCALE GENOMIC DNA]</scope>
    <source>
        <strain evidence="1 2">P5342</strain>
    </source>
</reference>
<keyword evidence="2" id="KW-1185">Reference proteome</keyword>
<gene>
    <name evidence="1" type="ORF">HW554_00035</name>
</gene>
<accession>A0A7Y7U4D6</accession>
<evidence type="ECO:0008006" key="3">
    <source>
        <dbReference type="Google" id="ProtNLM"/>
    </source>
</evidence>
<protein>
    <recommendedName>
        <fullName evidence="3">STAS/SEC14 domain-containing protein</fullName>
    </recommendedName>
</protein>